<keyword evidence="2" id="KW-1185">Reference proteome</keyword>
<reference evidence="2" key="1">
    <citation type="journal article" date="2019" name="Int. J. Syst. Evol. Microbiol.">
        <title>The Global Catalogue of Microorganisms (GCM) 10K type strain sequencing project: providing services to taxonomists for standard genome sequencing and annotation.</title>
        <authorList>
            <consortium name="The Broad Institute Genomics Platform"/>
            <consortium name="The Broad Institute Genome Sequencing Center for Infectious Disease"/>
            <person name="Wu L."/>
            <person name="Ma J."/>
        </authorList>
    </citation>
    <scope>NUCLEOTIDE SEQUENCE [LARGE SCALE GENOMIC DNA]</scope>
    <source>
        <strain evidence="2">CCUG 43111</strain>
    </source>
</reference>
<comment type="caution">
    <text evidence="1">The sequence shown here is derived from an EMBL/GenBank/DDBJ whole genome shotgun (WGS) entry which is preliminary data.</text>
</comment>
<protein>
    <submittedName>
        <fullName evidence="1">Uncharacterized protein</fullName>
    </submittedName>
</protein>
<accession>A0ABW0MJ73</accession>
<organism evidence="1 2">
    <name type="scientific">Massilia suwonensis</name>
    <dbReference type="NCBI Taxonomy" id="648895"/>
    <lineage>
        <taxon>Bacteria</taxon>
        <taxon>Pseudomonadati</taxon>
        <taxon>Pseudomonadota</taxon>
        <taxon>Betaproteobacteria</taxon>
        <taxon>Burkholderiales</taxon>
        <taxon>Oxalobacteraceae</taxon>
        <taxon>Telluria group</taxon>
        <taxon>Massilia</taxon>
    </lineage>
</organism>
<sequence length="47" mass="5217">MTRLRSAVAWLFIILVALFLTQPAVEQRSVFDGPLPLPAELEPLLPS</sequence>
<dbReference type="RefSeq" id="WP_379751387.1">
    <property type="nucleotide sequence ID" value="NZ_JBHSMR010000001.1"/>
</dbReference>
<evidence type="ECO:0000313" key="2">
    <source>
        <dbReference type="Proteomes" id="UP001596101"/>
    </source>
</evidence>
<name>A0ABW0MJ73_9BURK</name>
<dbReference type="Proteomes" id="UP001596101">
    <property type="component" value="Unassembled WGS sequence"/>
</dbReference>
<proteinExistence type="predicted"/>
<dbReference type="EMBL" id="JBHSMR010000001">
    <property type="protein sequence ID" value="MFC5476946.1"/>
    <property type="molecule type" value="Genomic_DNA"/>
</dbReference>
<gene>
    <name evidence="1" type="ORF">ACFPQ5_02000</name>
</gene>
<evidence type="ECO:0000313" key="1">
    <source>
        <dbReference type="EMBL" id="MFC5476946.1"/>
    </source>
</evidence>